<evidence type="ECO:0000256" key="4">
    <source>
        <dbReference type="ARBA" id="ARBA00035286"/>
    </source>
</evidence>
<dbReference type="PANTHER" id="PTHR13501:SF8">
    <property type="entry name" value="LARGE RIBOSOMAL SUBUNIT PROTEIN UL22M"/>
    <property type="match status" value="1"/>
</dbReference>
<evidence type="ECO:0000256" key="1">
    <source>
        <dbReference type="ARBA" id="ARBA00009451"/>
    </source>
</evidence>
<comment type="similarity">
    <text evidence="1 6">Belongs to the universal ribosomal protein uL22 family.</text>
</comment>
<dbReference type="OrthoDB" id="416470at2759"/>
<evidence type="ECO:0000256" key="2">
    <source>
        <dbReference type="ARBA" id="ARBA00022980"/>
    </source>
</evidence>
<dbReference type="GO" id="GO:0003735">
    <property type="term" value="F:structural constituent of ribosome"/>
    <property type="evidence" value="ECO:0007669"/>
    <property type="project" value="InterPro"/>
</dbReference>
<dbReference type="GO" id="GO:0006412">
    <property type="term" value="P:translation"/>
    <property type="evidence" value="ECO:0007669"/>
    <property type="project" value="InterPro"/>
</dbReference>
<dbReference type="GO" id="GO:0005762">
    <property type="term" value="C:mitochondrial large ribosomal subunit"/>
    <property type="evidence" value="ECO:0007669"/>
    <property type="project" value="TreeGrafter"/>
</dbReference>
<dbReference type="InterPro" id="IPR047867">
    <property type="entry name" value="Ribosomal_uL22_bac/org-type"/>
</dbReference>
<dbReference type="InterPro" id="IPR036394">
    <property type="entry name" value="Ribosomal_uL22_sf"/>
</dbReference>
<dbReference type="SUPFAM" id="SSF54843">
    <property type="entry name" value="Ribosomal protein L22"/>
    <property type="match status" value="1"/>
</dbReference>
<comment type="caution">
    <text evidence="7">The sequence shown here is derived from an EMBL/GenBank/DDBJ whole genome shotgun (WGS) entry which is preliminary data.</text>
</comment>
<keyword evidence="2 6" id="KW-0689">Ribosomal protein</keyword>
<evidence type="ECO:0000256" key="6">
    <source>
        <dbReference type="RuleBase" id="RU004005"/>
    </source>
</evidence>
<dbReference type="AlphaFoldDB" id="A0A8E0RVG0"/>
<feature type="non-terminal residue" evidence="7">
    <location>
        <position position="170"/>
    </location>
</feature>
<evidence type="ECO:0000256" key="3">
    <source>
        <dbReference type="ARBA" id="ARBA00023274"/>
    </source>
</evidence>
<evidence type="ECO:0000313" key="7">
    <source>
        <dbReference type="EMBL" id="KAA0194925.1"/>
    </source>
</evidence>
<dbReference type="Gene3D" id="3.90.470.10">
    <property type="entry name" value="Ribosomal protein L22/L17"/>
    <property type="match status" value="1"/>
</dbReference>
<reference evidence="7" key="1">
    <citation type="submission" date="2019-05" db="EMBL/GenBank/DDBJ databases">
        <title>Annotation for the trematode Fasciolopsis buski.</title>
        <authorList>
            <person name="Choi Y.-J."/>
        </authorList>
    </citation>
    <scope>NUCLEOTIDE SEQUENCE</scope>
    <source>
        <strain evidence="7">HT</strain>
        <tissue evidence="7">Whole worm</tissue>
    </source>
</reference>
<dbReference type="Proteomes" id="UP000728185">
    <property type="component" value="Unassembled WGS sequence"/>
</dbReference>
<organism evidence="7 8">
    <name type="scientific">Fasciolopsis buskii</name>
    <dbReference type="NCBI Taxonomy" id="27845"/>
    <lineage>
        <taxon>Eukaryota</taxon>
        <taxon>Metazoa</taxon>
        <taxon>Spiralia</taxon>
        <taxon>Lophotrochozoa</taxon>
        <taxon>Platyhelminthes</taxon>
        <taxon>Trematoda</taxon>
        <taxon>Digenea</taxon>
        <taxon>Plagiorchiida</taxon>
        <taxon>Echinostomata</taxon>
        <taxon>Echinostomatoidea</taxon>
        <taxon>Fasciolidae</taxon>
        <taxon>Fasciolopsis</taxon>
    </lineage>
</organism>
<gene>
    <name evidence="7" type="ORF">FBUS_11108</name>
</gene>
<name>A0A8E0RVG0_9TREM</name>
<dbReference type="PANTHER" id="PTHR13501">
    <property type="entry name" value="CHLOROPLAST 50S RIBOSOMAL PROTEIN L22-RELATED"/>
    <property type="match status" value="1"/>
</dbReference>
<keyword evidence="3 6" id="KW-0687">Ribonucleoprotein</keyword>
<protein>
    <recommendedName>
        <fullName evidence="4">Large ribosomal subunit protein uL22m</fullName>
    </recommendedName>
    <alternativeName>
        <fullName evidence="5">39S ribosomal protein L22, mitochondrial</fullName>
    </alternativeName>
</protein>
<accession>A0A8E0RVG0</accession>
<evidence type="ECO:0000256" key="5">
    <source>
        <dbReference type="ARBA" id="ARBA00035506"/>
    </source>
</evidence>
<dbReference type="Pfam" id="PF00237">
    <property type="entry name" value="Ribosomal_L22"/>
    <property type="match status" value="1"/>
</dbReference>
<dbReference type="EMBL" id="LUCM01004047">
    <property type="protein sequence ID" value="KAA0194925.1"/>
    <property type="molecule type" value="Genomic_DNA"/>
</dbReference>
<proteinExistence type="inferred from homology"/>
<keyword evidence="8" id="KW-1185">Reference proteome</keyword>
<evidence type="ECO:0000313" key="8">
    <source>
        <dbReference type="Proteomes" id="UP000728185"/>
    </source>
</evidence>
<sequence>ASRLPSLFRGLHKGLALSPRVSLTTSSISFGISKKDPGSQYARVISRKTGKKEDLWQQYNEVVYPPKDPSALVNSDDVSQINEDPRPGEVTHRREDILYSQKKLWLLGFMIRGMAVDDAFAQLGFRPEKGARILEQVIEEAIELAVTEHDFEYSTKIWVGEWLFLFTMCV</sequence>
<dbReference type="InterPro" id="IPR001063">
    <property type="entry name" value="Ribosomal_uL22"/>
</dbReference>